<evidence type="ECO:0000313" key="2">
    <source>
        <dbReference type="EMBL" id="OQE14623.1"/>
    </source>
</evidence>
<dbReference type="EMBL" id="MLKD01000034">
    <property type="protein sequence ID" value="OQE14623.1"/>
    <property type="molecule type" value="Genomic_DNA"/>
</dbReference>
<sequence>MYLPALLTIGIAATTASACTFAMDATNYANTGDGSGGGGCNIFIYEKDVSKDDIGTGDAKSDFSGDGTCDKGCNTVEYKGKKWEFCHSILSPFKADVTDSTYVSVREVDNNGDTLSVYPDGDFKSFSSYSPFNSYLSNMFFRSGISC</sequence>
<evidence type="ECO:0000313" key="3">
    <source>
        <dbReference type="Proteomes" id="UP000191285"/>
    </source>
</evidence>
<reference evidence="3" key="1">
    <citation type="journal article" date="2017" name="Nat. Microbiol.">
        <title>Global analysis of biosynthetic gene clusters reveals vast potential of secondary metabolite production in Penicillium species.</title>
        <authorList>
            <person name="Nielsen J.C."/>
            <person name="Grijseels S."/>
            <person name="Prigent S."/>
            <person name="Ji B."/>
            <person name="Dainat J."/>
            <person name="Nielsen K.F."/>
            <person name="Frisvad J.C."/>
            <person name="Workman M."/>
            <person name="Nielsen J."/>
        </authorList>
    </citation>
    <scope>NUCLEOTIDE SEQUENCE [LARGE SCALE GENOMIC DNA]</scope>
    <source>
        <strain evidence="3">IBT 24891</strain>
    </source>
</reference>
<name>A0A1V6SM32_9EURO</name>
<evidence type="ECO:0000256" key="1">
    <source>
        <dbReference type="SAM" id="SignalP"/>
    </source>
</evidence>
<dbReference type="Proteomes" id="UP000191285">
    <property type="component" value="Unassembled WGS sequence"/>
</dbReference>
<protein>
    <submittedName>
        <fullName evidence="2">Uncharacterized protein</fullName>
    </submittedName>
</protein>
<keyword evidence="3" id="KW-1185">Reference proteome</keyword>
<dbReference type="OrthoDB" id="10433143at2759"/>
<organism evidence="2 3">
    <name type="scientific">Penicillium steckii</name>
    <dbReference type="NCBI Taxonomy" id="303698"/>
    <lineage>
        <taxon>Eukaryota</taxon>
        <taxon>Fungi</taxon>
        <taxon>Dikarya</taxon>
        <taxon>Ascomycota</taxon>
        <taxon>Pezizomycotina</taxon>
        <taxon>Eurotiomycetes</taxon>
        <taxon>Eurotiomycetidae</taxon>
        <taxon>Eurotiales</taxon>
        <taxon>Aspergillaceae</taxon>
        <taxon>Penicillium</taxon>
    </lineage>
</organism>
<feature type="chain" id="PRO_5012845157" evidence="1">
    <location>
        <begin position="19"/>
        <end position="147"/>
    </location>
</feature>
<gene>
    <name evidence="2" type="ORF">PENSTE_c034G03729</name>
</gene>
<feature type="signal peptide" evidence="1">
    <location>
        <begin position="1"/>
        <end position="18"/>
    </location>
</feature>
<dbReference type="AlphaFoldDB" id="A0A1V6SM32"/>
<proteinExistence type="predicted"/>
<accession>A0A1V6SM32</accession>
<keyword evidence="1" id="KW-0732">Signal</keyword>
<comment type="caution">
    <text evidence="2">The sequence shown here is derived from an EMBL/GenBank/DDBJ whole genome shotgun (WGS) entry which is preliminary data.</text>
</comment>